<dbReference type="EMBL" id="U30715">
    <property type="protein sequence ID" value="AAA74028.1"/>
    <property type="molecule type" value="Genomic_DNA"/>
</dbReference>
<evidence type="ECO:0000313" key="1">
    <source>
        <dbReference type="EMBL" id="AAA74028.1"/>
    </source>
</evidence>
<dbReference type="AlphaFoldDB" id="Q57062"/>
<keyword evidence="1" id="KW-0614">Plasmid</keyword>
<dbReference type="PATRIC" id="fig|1392.233.peg.5849"/>
<protein>
    <submittedName>
        <fullName evidence="1">Truncated ORFA</fullName>
    </submittedName>
</protein>
<geneLocation type="plasmid" evidence="1">
    <name>pXO1</name>
</geneLocation>
<reference evidence="1" key="2">
    <citation type="submission" date="1995-06" db="EMBL/GenBank/DDBJ databases">
        <title>Identification and characterization of an inversion encompassing the toxin-encoding region of the Bacillus anthracis plasmid pXO1.</title>
        <authorList>
            <person name="Hornung J.M."/>
            <person name="Thorne C.B."/>
        </authorList>
    </citation>
    <scope>NUCLEOTIDE SEQUENCE</scope>
    <source>
        <strain evidence="1">Sterne</strain>
        <plasmid evidence="1">pXO1</plasmid>
    </source>
</reference>
<reference evidence="1" key="1">
    <citation type="book" date="1993" name="BACILLUS SUBTILIS AND OTHER GRAM-POSITIVE BACTERIA" publisher="American Society of Microbiology" city="Washington, D.C., USA">
        <title>Bacillus anthracis.</title>
        <editorList>
            <person name="Sonenshein A.L."/>
        </editorList>
        <authorList>
            <person name="Thorne C.B."/>
        </authorList>
    </citation>
    <scope>NUCLEOTIDE SEQUENCE</scope>
    <source>
        <strain evidence="1">Sterne</strain>
        <plasmid evidence="1">pXO1</plasmid>
    </source>
</reference>
<proteinExistence type="predicted"/>
<accession>Q57062</accession>
<name>Q57062_BACAN</name>
<organism evidence="1">
    <name type="scientific">Bacillus anthracis</name>
    <name type="common">anthrax bacterium</name>
    <dbReference type="NCBI Taxonomy" id="1392"/>
    <lineage>
        <taxon>Bacteria</taxon>
        <taxon>Bacillati</taxon>
        <taxon>Bacillota</taxon>
        <taxon>Bacilli</taxon>
        <taxon>Bacillales</taxon>
        <taxon>Bacillaceae</taxon>
        <taxon>Bacillus</taxon>
        <taxon>Bacillus cereus group</taxon>
    </lineage>
</organism>
<sequence>MGTRKSYSEEIKWKTIELKKTRIHKQRNYGTIRN</sequence>